<dbReference type="AlphaFoldDB" id="A0AAJ6NFM4"/>
<dbReference type="SMART" id="SM00382">
    <property type="entry name" value="AAA"/>
    <property type="match status" value="1"/>
</dbReference>
<proteinExistence type="predicted"/>
<keyword evidence="3 5" id="KW-0067">ATP-binding</keyword>
<evidence type="ECO:0000256" key="2">
    <source>
        <dbReference type="ARBA" id="ARBA00022741"/>
    </source>
</evidence>
<dbReference type="Proteomes" id="UP001231736">
    <property type="component" value="Unassembled WGS sequence"/>
</dbReference>
<feature type="non-terminal residue" evidence="5">
    <location>
        <position position="178"/>
    </location>
</feature>
<keyword evidence="1" id="KW-0472">Membrane</keyword>
<dbReference type="GO" id="GO:0015421">
    <property type="term" value="F:ABC-type oligopeptide transporter activity"/>
    <property type="evidence" value="ECO:0007669"/>
    <property type="project" value="TreeGrafter"/>
</dbReference>
<feature type="domain" description="ABC transporter" evidence="4">
    <location>
        <begin position="1"/>
        <end position="178"/>
    </location>
</feature>
<dbReference type="Pfam" id="PF00005">
    <property type="entry name" value="ABC_tran"/>
    <property type="match status" value="1"/>
</dbReference>
<evidence type="ECO:0000313" key="6">
    <source>
        <dbReference type="Proteomes" id="UP001231736"/>
    </source>
</evidence>
<dbReference type="RefSeq" id="WP_306376506.1">
    <property type="nucleotide sequence ID" value="NZ_JASAYT010000093.1"/>
</dbReference>
<dbReference type="EMBL" id="JASAYT010000093">
    <property type="protein sequence ID" value="MDP8175936.1"/>
    <property type="molecule type" value="Genomic_DNA"/>
</dbReference>
<accession>A0AAJ6NFM4</accession>
<evidence type="ECO:0000313" key="5">
    <source>
        <dbReference type="EMBL" id="MDP8175936.1"/>
    </source>
</evidence>
<reference evidence="5" key="1">
    <citation type="journal article" date="2023" name="Front. Microbiol.">
        <title>Phylogeography and host specificity of Pasteurellaceae pathogenic to sea-farmed fish in the north-east Atlantic.</title>
        <authorList>
            <person name="Gulla S."/>
            <person name="Colquhoun D.J."/>
            <person name="Olsen A.B."/>
            <person name="Spilsberg B."/>
            <person name="Lagesen K."/>
            <person name="Aakesson C.P."/>
            <person name="Strom S."/>
            <person name="Manji F."/>
            <person name="Birkbeck T.H."/>
            <person name="Nilsen H.K."/>
        </authorList>
    </citation>
    <scope>NUCLEOTIDE SEQUENCE</scope>
    <source>
        <strain evidence="5">98B1</strain>
    </source>
</reference>
<dbReference type="PROSITE" id="PS50893">
    <property type="entry name" value="ABC_TRANSPORTER_2"/>
    <property type="match status" value="1"/>
</dbReference>
<dbReference type="PANTHER" id="PTHR43394">
    <property type="entry name" value="ATP-DEPENDENT PERMEASE MDL1, MITOCHONDRIAL"/>
    <property type="match status" value="1"/>
</dbReference>
<organism evidence="5 6">
    <name type="scientific">Phocoenobacter skyensis</name>
    <dbReference type="NCBI Taxonomy" id="97481"/>
    <lineage>
        <taxon>Bacteria</taxon>
        <taxon>Pseudomonadati</taxon>
        <taxon>Pseudomonadota</taxon>
        <taxon>Gammaproteobacteria</taxon>
        <taxon>Pasteurellales</taxon>
        <taxon>Pasteurellaceae</taxon>
        <taxon>Phocoenobacter</taxon>
    </lineage>
</organism>
<dbReference type="PANTHER" id="PTHR43394:SF1">
    <property type="entry name" value="ATP-BINDING CASSETTE SUB-FAMILY B MEMBER 10, MITOCHONDRIAL"/>
    <property type="match status" value="1"/>
</dbReference>
<evidence type="ECO:0000256" key="1">
    <source>
        <dbReference type="ARBA" id="ARBA00022475"/>
    </source>
</evidence>
<dbReference type="Gene3D" id="3.40.50.300">
    <property type="entry name" value="P-loop containing nucleotide triphosphate hydrolases"/>
    <property type="match status" value="1"/>
</dbReference>
<gene>
    <name evidence="5" type="ORF">QJU97_10830</name>
</gene>
<dbReference type="GO" id="GO:0016887">
    <property type="term" value="F:ATP hydrolysis activity"/>
    <property type="evidence" value="ECO:0007669"/>
    <property type="project" value="InterPro"/>
</dbReference>
<sequence>KLTIRAGEKVAILGPNGSGKSTLLKLLSGLYFTQKGEIKCDGLDMRQISERDLRRNINYFTQEVNLFNGTLRQNITFDDTEISDDVIIDVLQQTGLGGLLSSHPHGLDLPIKDGGIGLSVGQKQSVQIARMLLGKHNILLLDEPTASLDPNIEARLIQRLKQFSRDKTLILVTHRMPI</sequence>
<dbReference type="InterPro" id="IPR003593">
    <property type="entry name" value="AAA+_ATPase"/>
</dbReference>
<comment type="caution">
    <text evidence="5">The sequence shown here is derived from an EMBL/GenBank/DDBJ whole genome shotgun (WGS) entry which is preliminary data.</text>
</comment>
<evidence type="ECO:0000259" key="4">
    <source>
        <dbReference type="PROSITE" id="PS50893"/>
    </source>
</evidence>
<keyword evidence="2" id="KW-0547">Nucleotide-binding</keyword>
<keyword evidence="1" id="KW-1003">Cell membrane</keyword>
<dbReference type="InterPro" id="IPR039421">
    <property type="entry name" value="Type_1_exporter"/>
</dbReference>
<protein>
    <submittedName>
        <fullName evidence="5">ATP-binding cassette domain-containing protein</fullName>
    </submittedName>
</protein>
<evidence type="ECO:0000256" key="3">
    <source>
        <dbReference type="ARBA" id="ARBA00022840"/>
    </source>
</evidence>
<feature type="non-terminal residue" evidence="5">
    <location>
        <position position="1"/>
    </location>
</feature>
<dbReference type="SUPFAM" id="SSF52540">
    <property type="entry name" value="P-loop containing nucleoside triphosphate hydrolases"/>
    <property type="match status" value="1"/>
</dbReference>
<dbReference type="InterPro" id="IPR003439">
    <property type="entry name" value="ABC_transporter-like_ATP-bd"/>
</dbReference>
<dbReference type="GO" id="GO:0005524">
    <property type="term" value="F:ATP binding"/>
    <property type="evidence" value="ECO:0007669"/>
    <property type="project" value="UniProtKB-KW"/>
</dbReference>
<dbReference type="InterPro" id="IPR027417">
    <property type="entry name" value="P-loop_NTPase"/>
</dbReference>
<name>A0AAJ6NFM4_9PAST</name>